<dbReference type="GO" id="GO:0008270">
    <property type="term" value="F:zinc ion binding"/>
    <property type="evidence" value="ECO:0007669"/>
    <property type="project" value="UniProtKB-KW"/>
</dbReference>
<accession>A0ABD0K460</accession>
<evidence type="ECO:0000259" key="5">
    <source>
        <dbReference type="PROSITE" id="PS50089"/>
    </source>
</evidence>
<dbReference type="EMBL" id="JACVVK020000249">
    <property type="protein sequence ID" value="KAK7482212.1"/>
    <property type="molecule type" value="Genomic_DNA"/>
</dbReference>
<keyword evidence="7" id="KW-1185">Reference proteome</keyword>
<dbReference type="AlphaFoldDB" id="A0ABD0K460"/>
<keyword evidence="1 3" id="KW-0863">Zinc-finger</keyword>
<dbReference type="PANTHER" id="PTHR48075">
    <property type="entry name" value="3-HYDROXYACYL-COA DEHYDROGENASE FAMILY PROTEIN"/>
    <property type="match status" value="1"/>
</dbReference>
<evidence type="ECO:0000313" key="7">
    <source>
        <dbReference type="Proteomes" id="UP001519460"/>
    </source>
</evidence>
<dbReference type="SUPFAM" id="SSF57850">
    <property type="entry name" value="RING/U-box"/>
    <property type="match status" value="1"/>
</dbReference>
<evidence type="ECO:0000256" key="1">
    <source>
        <dbReference type="ARBA" id="ARBA00022771"/>
    </source>
</evidence>
<protein>
    <recommendedName>
        <fullName evidence="5">RING-type domain-containing protein</fullName>
    </recommendedName>
</protein>
<dbReference type="Gene3D" id="3.30.40.10">
    <property type="entry name" value="Zinc/RING finger domain, C3HC4 (zinc finger)"/>
    <property type="match status" value="1"/>
</dbReference>
<comment type="caution">
    <text evidence="6">The sequence shown here is derived from an EMBL/GenBank/DDBJ whole genome shotgun (WGS) entry which is preliminary data.</text>
</comment>
<dbReference type="Pfam" id="PF13920">
    <property type="entry name" value="zf-C3HC4_3"/>
    <property type="match status" value="1"/>
</dbReference>
<organism evidence="6 7">
    <name type="scientific">Batillaria attramentaria</name>
    <dbReference type="NCBI Taxonomy" id="370345"/>
    <lineage>
        <taxon>Eukaryota</taxon>
        <taxon>Metazoa</taxon>
        <taxon>Spiralia</taxon>
        <taxon>Lophotrochozoa</taxon>
        <taxon>Mollusca</taxon>
        <taxon>Gastropoda</taxon>
        <taxon>Caenogastropoda</taxon>
        <taxon>Sorbeoconcha</taxon>
        <taxon>Cerithioidea</taxon>
        <taxon>Batillariidae</taxon>
        <taxon>Batillaria</taxon>
    </lineage>
</organism>
<gene>
    <name evidence="6" type="ORF">BaRGS_00026561</name>
</gene>
<dbReference type="InterPro" id="IPR006176">
    <property type="entry name" value="3-OHacyl-CoA_DH_NAD-bd"/>
</dbReference>
<dbReference type="InterPro" id="IPR001841">
    <property type="entry name" value="Znf_RING"/>
</dbReference>
<evidence type="ECO:0000256" key="2">
    <source>
        <dbReference type="ARBA" id="ARBA00022833"/>
    </source>
</evidence>
<evidence type="ECO:0000256" key="4">
    <source>
        <dbReference type="SAM" id="MobiDB-lite"/>
    </source>
</evidence>
<dbReference type="SUPFAM" id="SSF51735">
    <property type="entry name" value="NAD(P)-binding Rossmann-fold domains"/>
    <property type="match status" value="1"/>
</dbReference>
<keyword evidence="1 3" id="KW-0479">Metal-binding</keyword>
<dbReference type="PANTHER" id="PTHR48075:SF5">
    <property type="entry name" value="3-HYDROXYBUTYRYL-COA DEHYDROGENASE"/>
    <property type="match status" value="1"/>
</dbReference>
<dbReference type="PROSITE" id="PS50089">
    <property type="entry name" value="ZF_RING_2"/>
    <property type="match status" value="1"/>
</dbReference>
<reference evidence="6 7" key="1">
    <citation type="journal article" date="2023" name="Sci. Data">
        <title>Genome assembly of the Korean intertidal mud-creeper Batillaria attramentaria.</title>
        <authorList>
            <person name="Patra A.K."/>
            <person name="Ho P.T."/>
            <person name="Jun S."/>
            <person name="Lee S.J."/>
            <person name="Kim Y."/>
            <person name="Won Y.J."/>
        </authorList>
    </citation>
    <scope>NUCLEOTIDE SEQUENCE [LARGE SCALE GENOMIC DNA]</scope>
    <source>
        <strain evidence="6">Wonlab-2016</strain>
    </source>
</reference>
<feature type="region of interest" description="Disordered" evidence="4">
    <location>
        <begin position="207"/>
        <end position="231"/>
    </location>
</feature>
<keyword evidence="2" id="KW-0862">Zinc</keyword>
<dbReference type="Gene3D" id="3.40.50.720">
    <property type="entry name" value="NAD(P)-binding Rossmann-like Domain"/>
    <property type="match status" value="1"/>
</dbReference>
<evidence type="ECO:0000256" key="3">
    <source>
        <dbReference type="PROSITE-ProRule" id="PRU00175"/>
    </source>
</evidence>
<dbReference type="InterPro" id="IPR013083">
    <property type="entry name" value="Znf_RING/FYVE/PHD"/>
</dbReference>
<feature type="domain" description="RING-type" evidence="5">
    <location>
        <begin position="243"/>
        <end position="282"/>
    </location>
</feature>
<proteinExistence type="predicted"/>
<evidence type="ECO:0000313" key="6">
    <source>
        <dbReference type="EMBL" id="KAK7482212.1"/>
    </source>
</evidence>
<sequence>MVRIAVIGCGQMGIRIAGELAYHGHRVKIFDQNQDALNKVFTRLQEDRAMLKKEGLMTQEQFLGQVLCMSLLEETVNDADFIFEAIIEDLEVKKDIFERISHHCKEDAVLATNTLYLDVSKIMEHAHKPERCLGLRFLFPVYYIPEVEVTAGKFTCTSTIEKVRTMLERMGKTMFFRSGDHPRILTEEQREERKQARLQQVKDAAGGGLFTDKSVPPLFHKGNRQPSRDDEDLILPADMDRDCAICMANVRDCLLNPCHHMVTCYDCGTMLHRRHDSCPICRTVIADTVRVFHS</sequence>
<dbReference type="Pfam" id="PF02737">
    <property type="entry name" value="3HCDH_N"/>
    <property type="match status" value="1"/>
</dbReference>
<dbReference type="Proteomes" id="UP001519460">
    <property type="component" value="Unassembled WGS sequence"/>
</dbReference>
<name>A0ABD0K460_9CAEN</name>
<dbReference type="InterPro" id="IPR036291">
    <property type="entry name" value="NAD(P)-bd_dom_sf"/>
</dbReference>